<evidence type="ECO:0000256" key="1">
    <source>
        <dbReference type="SAM" id="SignalP"/>
    </source>
</evidence>
<accession>A0A4V3AWT0</accession>
<evidence type="ECO:0000313" key="2">
    <source>
        <dbReference type="EMBL" id="MDP7738098.1"/>
    </source>
</evidence>
<dbReference type="RefSeq" id="WP_133437079.1">
    <property type="nucleotide sequence ID" value="NZ_JAUFSA010000001.1"/>
</dbReference>
<evidence type="ECO:0008006" key="4">
    <source>
        <dbReference type="Google" id="ProtNLM"/>
    </source>
</evidence>
<keyword evidence="1" id="KW-0732">Signal</keyword>
<evidence type="ECO:0000313" key="3">
    <source>
        <dbReference type="Proteomes" id="UP001229081"/>
    </source>
</evidence>
<comment type="caution">
    <text evidence="2">The sequence shown here is derived from an EMBL/GenBank/DDBJ whole genome shotgun (WGS) entry which is preliminary data.</text>
</comment>
<gene>
    <name evidence="2" type="ORF">QXL92_25505</name>
</gene>
<organism evidence="2 3">
    <name type="scientific">Mycobacterium paragordonae</name>
    <dbReference type="NCBI Taxonomy" id="1389713"/>
    <lineage>
        <taxon>Bacteria</taxon>
        <taxon>Bacillati</taxon>
        <taxon>Actinomycetota</taxon>
        <taxon>Actinomycetes</taxon>
        <taxon>Mycobacteriales</taxon>
        <taxon>Mycobacteriaceae</taxon>
        <taxon>Mycobacterium</taxon>
    </lineage>
</organism>
<dbReference type="Proteomes" id="UP001229081">
    <property type="component" value="Unassembled WGS sequence"/>
</dbReference>
<name>A0A4V3AWT0_9MYCO</name>
<proteinExistence type="predicted"/>
<sequence length="166" mass="17443">MKAIAALLIAATGLLCTGYGKASATTDLDSFLTNLPSTVSAEGSPDQLRAALSTAPPEVSQGPGNTLRFPGRDAQWLMTAWHLDRVYAVATDPHQESWQLARYGQDVADPNGTRIAVVPIVFGNWTIRPRLAGRPAGPLPNVVAGASPAYDVSAYAAQVVGIDIDM</sequence>
<feature type="signal peptide" evidence="1">
    <location>
        <begin position="1"/>
        <end position="22"/>
    </location>
</feature>
<feature type="chain" id="PRO_5043198985" description="DUF1254 domain-containing protein" evidence="1">
    <location>
        <begin position="23"/>
        <end position="166"/>
    </location>
</feature>
<dbReference type="AlphaFoldDB" id="A0A4V3AWT0"/>
<protein>
    <recommendedName>
        <fullName evidence="4">DUF1254 domain-containing protein</fullName>
    </recommendedName>
</protein>
<reference evidence="2" key="1">
    <citation type="submission" date="2023-06" db="EMBL/GenBank/DDBJ databases">
        <title>Identification of two novel mycobacterium reveal diversities and complexities of Mycobacterium gordonae clade.</title>
        <authorList>
            <person name="Matsumoto Y."/>
            <person name="Nakamura S."/>
            <person name="Motooka D."/>
            <person name="Fukushima K."/>
        </authorList>
    </citation>
    <scope>NUCLEOTIDE SEQUENCE</scope>
    <source>
        <strain evidence="2">TY812</strain>
    </source>
</reference>
<dbReference type="EMBL" id="JAUFSA010000001">
    <property type="protein sequence ID" value="MDP7738098.1"/>
    <property type="molecule type" value="Genomic_DNA"/>
</dbReference>